<protein>
    <submittedName>
        <fullName evidence="1">Uncharacterized protein DUF2622</fullName>
    </submittedName>
</protein>
<dbReference type="Pfam" id="PF11080">
    <property type="entry name" value="GhoS"/>
    <property type="match status" value="1"/>
</dbReference>
<dbReference type="Gene3D" id="3.30.70.2360">
    <property type="match status" value="1"/>
</dbReference>
<dbReference type="AlphaFoldDB" id="A0A4R6EM99"/>
<sequence>MSGEITRYVVTVSFHEQTLTEINELNNHLTRAGFTLTLTDDDGKVHDLGTNTFGLVSPQSEDDIKALTTGLAETALGHQPDVSIVTFEHWLQDNATNTTR</sequence>
<evidence type="ECO:0000313" key="1">
    <source>
        <dbReference type="EMBL" id="TDN60122.1"/>
    </source>
</evidence>
<dbReference type="RefSeq" id="WP_133460770.1">
    <property type="nucleotide sequence ID" value="NZ_SNVX01000003.1"/>
</dbReference>
<keyword evidence="2" id="KW-1185">Reference proteome</keyword>
<dbReference type="OrthoDB" id="6490595at2"/>
<dbReference type="GO" id="GO:0004521">
    <property type="term" value="F:RNA endonuclease activity"/>
    <property type="evidence" value="ECO:0007669"/>
    <property type="project" value="InterPro"/>
</dbReference>
<name>A0A4R6EM99_SCAGO</name>
<proteinExistence type="predicted"/>
<dbReference type="InterPro" id="IPR022597">
    <property type="entry name" value="GhoS"/>
</dbReference>
<evidence type="ECO:0000313" key="2">
    <source>
        <dbReference type="Proteomes" id="UP000295530"/>
    </source>
</evidence>
<accession>A0A4R6EM99</accession>
<organism evidence="1 2">
    <name type="scientific">Scandinavium goeteborgense</name>
    <dbReference type="NCBI Taxonomy" id="1851514"/>
    <lineage>
        <taxon>Bacteria</taxon>
        <taxon>Pseudomonadati</taxon>
        <taxon>Pseudomonadota</taxon>
        <taxon>Gammaproteobacteria</taxon>
        <taxon>Enterobacterales</taxon>
        <taxon>Enterobacteriaceae</taxon>
        <taxon>Scandinavium</taxon>
    </lineage>
</organism>
<comment type="caution">
    <text evidence="1">The sequence shown here is derived from an EMBL/GenBank/DDBJ whole genome shotgun (WGS) entry which is preliminary data.</text>
</comment>
<dbReference type="EMBL" id="SNVX01000003">
    <property type="protein sequence ID" value="TDN60122.1"/>
    <property type="molecule type" value="Genomic_DNA"/>
</dbReference>
<gene>
    <name evidence="1" type="ORF">EC847_103306</name>
</gene>
<dbReference type="InterPro" id="IPR038241">
    <property type="entry name" value="GhoS_sf"/>
</dbReference>
<reference evidence="1 2" key="1">
    <citation type="submission" date="2019-03" db="EMBL/GenBank/DDBJ databases">
        <title>Genomic analyses of the natural microbiome of Caenorhabditis elegans.</title>
        <authorList>
            <person name="Samuel B."/>
        </authorList>
    </citation>
    <scope>NUCLEOTIDE SEQUENCE [LARGE SCALE GENOMIC DNA]</scope>
    <source>
        <strain evidence="1 2">BIGb0156</strain>
    </source>
</reference>
<dbReference type="Proteomes" id="UP000295530">
    <property type="component" value="Unassembled WGS sequence"/>
</dbReference>